<dbReference type="Gene3D" id="3.10.180.10">
    <property type="entry name" value="2,3-Dihydroxybiphenyl 1,2-Dioxygenase, domain 1"/>
    <property type="match status" value="2"/>
</dbReference>
<evidence type="ECO:0000313" key="2">
    <source>
        <dbReference type="EMBL" id="SFQ73596.1"/>
    </source>
</evidence>
<dbReference type="STRING" id="112413.SAMN05421854_121123"/>
<evidence type="ECO:0000313" key="1">
    <source>
        <dbReference type="EMBL" id="NEC60738.1"/>
    </source>
</evidence>
<dbReference type="Proteomes" id="UP000470404">
    <property type="component" value="Unassembled WGS sequence"/>
</dbReference>
<protein>
    <submittedName>
        <fullName evidence="1">VOC family protein</fullName>
    </submittedName>
</protein>
<dbReference type="InterPro" id="IPR029068">
    <property type="entry name" value="Glyas_Bleomycin-R_OHBP_Dase"/>
</dbReference>
<dbReference type="AlphaFoldDB" id="A0A1I6AY61"/>
<dbReference type="CDD" id="cd07247">
    <property type="entry name" value="SgaA_N_like"/>
    <property type="match status" value="1"/>
</dbReference>
<sequence>MSTDWQLARTLPAGLPCWVEVACRDEARTQDFYTRLFGWEYETRRDPASPTGRYSIGSSEGVPASGLYQAGARSAPGWTLHLAVPHTDSAAEWVEHLGGQVTLGPIAIPERGSILHAIDACGAPVVFWEAPPDWQFAGGVPNTFSGADLNTHDGVAADHFYTKLFNYSNRQVGDGESVDYSEYSIEHTAVLYRYTMGPEYRRDTPPHWLVYFEIDPARGADAAAGEALMLGGSVVIEPYDTPFGRTAILADPDGAVFAVIDHSRVLEDVGRAEVDDPYDD</sequence>
<name>A0A1I6AY61_9PSEU</name>
<dbReference type="Proteomes" id="UP000199137">
    <property type="component" value="Unassembled WGS sequence"/>
</dbReference>
<proteinExistence type="predicted"/>
<keyword evidence="4" id="KW-1185">Reference proteome</keyword>
<dbReference type="InterPro" id="IPR052164">
    <property type="entry name" value="Anthracycline_SecMetBiosynth"/>
</dbReference>
<reference evidence="2 3" key="1">
    <citation type="submission" date="2016-10" db="EMBL/GenBank/DDBJ databases">
        <authorList>
            <person name="de Groot N.N."/>
        </authorList>
    </citation>
    <scope>NUCLEOTIDE SEQUENCE [LARGE SCALE GENOMIC DNA]</scope>
    <source>
        <strain evidence="2 3">DSM 44637</strain>
    </source>
</reference>
<dbReference type="PANTHER" id="PTHR33993">
    <property type="entry name" value="GLYOXALASE-RELATED"/>
    <property type="match status" value="1"/>
</dbReference>
<accession>A0A1I6AY61</accession>
<dbReference type="SUPFAM" id="SSF54593">
    <property type="entry name" value="Glyoxalase/Bleomycin resistance protein/Dihydroxybiphenyl dioxygenase"/>
    <property type="match status" value="2"/>
</dbReference>
<evidence type="ECO:0000313" key="4">
    <source>
        <dbReference type="Proteomes" id="UP000470404"/>
    </source>
</evidence>
<reference evidence="1 4" key="2">
    <citation type="submission" date="2020-01" db="EMBL/GenBank/DDBJ databases">
        <title>Insect and environment-associated Actinomycetes.</title>
        <authorList>
            <person name="Currrie C."/>
            <person name="Chevrette M."/>
            <person name="Carlson C."/>
            <person name="Stubbendieck R."/>
            <person name="Wendt-Pienkowski E."/>
        </authorList>
    </citation>
    <scope>NUCLEOTIDE SEQUENCE [LARGE SCALE GENOMIC DNA]</scope>
    <source>
        <strain evidence="1 4">SID8386</strain>
    </source>
</reference>
<dbReference type="OrthoDB" id="9793039at2"/>
<dbReference type="EMBL" id="FOWC01000021">
    <property type="protein sequence ID" value="SFQ73596.1"/>
    <property type="molecule type" value="Genomic_DNA"/>
</dbReference>
<evidence type="ECO:0000313" key="3">
    <source>
        <dbReference type="Proteomes" id="UP000199137"/>
    </source>
</evidence>
<dbReference type="RefSeq" id="WP_067589167.1">
    <property type="nucleotide sequence ID" value="NZ_FOWC01000021.1"/>
</dbReference>
<dbReference type="PANTHER" id="PTHR33993:SF14">
    <property type="entry name" value="GB|AAF24581.1"/>
    <property type="match status" value="1"/>
</dbReference>
<gene>
    <name evidence="1" type="ORF">G3I59_35400</name>
    <name evidence="2" type="ORF">SAMN05421854_121123</name>
</gene>
<organism evidence="2 3">
    <name type="scientific">Amycolatopsis rubida</name>
    <dbReference type="NCBI Taxonomy" id="112413"/>
    <lineage>
        <taxon>Bacteria</taxon>
        <taxon>Bacillati</taxon>
        <taxon>Actinomycetota</taxon>
        <taxon>Actinomycetes</taxon>
        <taxon>Pseudonocardiales</taxon>
        <taxon>Pseudonocardiaceae</taxon>
        <taxon>Amycolatopsis</taxon>
    </lineage>
</organism>
<dbReference type="EMBL" id="JAAGNC010000175">
    <property type="protein sequence ID" value="NEC60738.1"/>
    <property type="molecule type" value="Genomic_DNA"/>
</dbReference>